<name>X1DT15_9ZZZZ</name>
<reference evidence="1" key="1">
    <citation type="journal article" date="2014" name="Front. Microbiol.">
        <title>High frequency of phylogenetically diverse reductive dehalogenase-homologous genes in deep subseafloor sedimentary metagenomes.</title>
        <authorList>
            <person name="Kawai M."/>
            <person name="Futagami T."/>
            <person name="Toyoda A."/>
            <person name="Takaki Y."/>
            <person name="Nishi S."/>
            <person name="Hori S."/>
            <person name="Arai W."/>
            <person name="Tsubouchi T."/>
            <person name="Morono Y."/>
            <person name="Uchiyama I."/>
            <person name="Ito T."/>
            <person name="Fujiyama A."/>
            <person name="Inagaki F."/>
            <person name="Takami H."/>
        </authorList>
    </citation>
    <scope>NUCLEOTIDE SEQUENCE</scope>
    <source>
        <strain evidence="1">Expedition CK06-06</strain>
    </source>
</reference>
<protein>
    <submittedName>
        <fullName evidence="1">Uncharacterized protein</fullName>
    </submittedName>
</protein>
<organism evidence="1">
    <name type="scientific">marine sediment metagenome</name>
    <dbReference type="NCBI Taxonomy" id="412755"/>
    <lineage>
        <taxon>unclassified sequences</taxon>
        <taxon>metagenomes</taxon>
        <taxon>ecological metagenomes</taxon>
    </lineage>
</organism>
<dbReference type="EMBL" id="BART01041230">
    <property type="protein sequence ID" value="GAH24176.1"/>
    <property type="molecule type" value="Genomic_DNA"/>
</dbReference>
<comment type="caution">
    <text evidence="1">The sequence shown here is derived from an EMBL/GenBank/DDBJ whole genome shotgun (WGS) entry which is preliminary data.</text>
</comment>
<gene>
    <name evidence="1" type="ORF">S01H4_66508</name>
</gene>
<dbReference type="AlphaFoldDB" id="X1DT15"/>
<sequence length="37" mass="4107">LCEDCCQTNFDPSVLVYASNKKRGVGKLNSNLKNLYA</sequence>
<accession>X1DT15</accession>
<proteinExistence type="predicted"/>
<feature type="non-terminal residue" evidence="1">
    <location>
        <position position="1"/>
    </location>
</feature>
<evidence type="ECO:0000313" key="1">
    <source>
        <dbReference type="EMBL" id="GAH24176.1"/>
    </source>
</evidence>